<keyword evidence="7" id="KW-0574">Periplasm</keyword>
<organism evidence="8 9">
    <name type="scientific">Paramixta manurensis</name>
    <dbReference type="NCBI Taxonomy" id="2740817"/>
    <lineage>
        <taxon>Bacteria</taxon>
        <taxon>Pseudomonadati</taxon>
        <taxon>Pseudomonadota</taxon>
        <taxon>Gammaproteobacteria</taxon>
        <taxon>Enterobacterales</taxon>
        <taxon>Erwiniaceae</taxon>
        <taxon>Paramixta</taxon>
    </lineage>
</organism>
<dbReference type="Gene3D" id="3.40.190.10">
    <property type="entry name" value="Periplasmic binding protein-like II"/>
    <property type="match status" value="2"/>
</dbReference>
<dbReference type="KEGG" id="pmak:PMPD1_0278"/>
<comment type="similarity">
    <text evidence="2">Belongs to the bacterial solute-binding protein 1 family.</text>
</comment>
<dbReference type="EMBL" id="CP054212">
    <property type="protein sequence ID" value="QKJ85259.1"/>
    <property type="molecule type" value="Genomic_DNA"/>
</dbReference>
<dbReference type="InterPro" id="IPR006061">
    <property type="entry name" value="SBP_1_CS"/>
</dbReference>
<accession>A0A6M8U6S1</accession>
<dbReference type="NCBIfam" id="NF008211">
    <property type="entry name" value="PRK10974.1"/>
    <property type="match status" value="1"/>
</dbReference>
<dbReference type="InterPro" id="IPR006059">
    <property type="entry name" value="SBP"/>
</dbReference>
<evidence type="ECO:0000256" key="3">
    <source>
        <dbReference type="ARBA" id="ARBA00011557"/>
    </source>
</evidence>
<keyword evidence="9" id="KW-1185">Reference proteome</keyword>
<dbReference type="RefSeq" id="WP_173632373.1">
    <property type="nucleotide sequence ID" value="NZ_CP054212.1"/>
</dbReference>
<dbReference type="PROSITE" id="PS01037">
    <property type="entry name" value="SBP_BACTERIAL_1"/>
    <property type="match status" value="1"/>
</dbReference>
<name>A0A6M8U6S1_9GAMM</name>
<evidence type="ECO:0000313" key="8">
    <source>
        <dbReference type="EMBL" id="QKJ85259.1"/>
    </source>
</evidence>
<gene>
    <name evidence="8" type="ORF">PMPD1_0278</name>
</gene>
<evidence type="ECO:0000256" key="1">
    <source>
        <dbReference type="ARBA" id="ARBA00004418"/>
    </source>
</evidence>
<reference evidence="8 9" key="1">
    <citation type="submission" date="2020-06" db="EMBL/GenBank/DDBJ databases">
        <title>Genome sequence of Paramixta manurensis strain PD-1.</title>
        <authorList>
            <person name="Lee C.W."/>
            <person name="Kim J."/>
        </authorList>
    </citation>
    <scope>NUCLEOTIDE SEQUENCE [LARGE SCALE GENOMIC DNA]</scope>
    <source>
        <strain evidence="8 9">PD-1</strain>
    </source>
</reference>
<proteinExistence type="inferred from homology"/>
<keyword evidence="5" id="KW-0813">Transport</keyword>
<sequence length="439" mass="48363">MSSFTLRHTLPGVVLGLAISGQALAVTEIPFWHSMEGELGKEVDSLAQRFNQAHPDYKVVPAYKGNYEQSLAAGIAAVRTGKAPAILQVYEVGTATMMASKAIEPVWQVFKDAGIPFDESQFVPTISGYYSDAQNGHLLSQPFNSSTPVLYYNKDAFKKAGLDPEQPPKTWQDLAKDAAALRKAGLSCGYASGWQGWIQIENFSAWHALPVASENNGFNGTNAVLEFNKPIQVRHIQMLEEMNKKGDFTYYGRKDESTAKFYNGDCGMTTASSGSLADIRHYAKFNYGVGMMPYDATVPNAPQNAIIGGASLWVMKGKDAATYKGVAEFMQFLMQPEIAAEWHQKTGYLPITTAAYDLTRQQGYYDKNPGADIATRQMLNKPPLPFTKGLRLGNMPQIRTIVDEELESVWNGNKTPQAALDASVERGNALLRRFQQQVK</sequence>
<evidence type="ECO:0000256" key="6">
    <source>
        <dbReference type="ARBA" id="ARBA00022729"/>
    </source>
</evidence>
<evidence type="ECO:0000256" key="5">
    <source>
        <dbReference type="ARBA" id="ARBA00022448"/>
    </source>
</evidence>
<dbReference type="GO" id="GO:0055085">
    <property type="term" value="P:transmembrane transport"/>
    <property type="evidence" value="ECO:0007669"/>
    <property type="project" value="InterPro"/>
</dbReference>
<dbReference type="Proteomes" id="UP000505325">
    <property type="component" value="Chromosome"/>
</dbReference>
<protein>
    <recommendedName>
        <fullName evidence="4">sn-glycerol-3-phosphate-binding periplasmic protein UgpB</fullName>
    </recommendedName>
</protein>
<dbReference type="InterPro" id="IPR050490">
    <property type="entry name" value="Bact_solute-bd_prot1"/>
</dbReference>
<dbReference type="SUPFAM" id="SSF53850">
    <property type="entry name" value="Periplasmic binding protein-like II"/>
    <property type="match status" value="1"/>
</dbReference>
<dbReference type="GO" id="GO:0042597">
    <property type="term" value="C:periplasmic space"/>
    <property type="evidence" value="ECO:0007669"/>
    <property type="project" value="UniProtKB-SubCell"/>
</dbReference>
<dbReference type="AlphaFoldDB" id="A0A6M8U6S1"/>
<dbReference type="PANTHER" id="PTHR43649:SF31">
    <property type="entry name" value="SN-GLYCEROL-3-PHOSPHATE-BINDING PERIPLASMIC PROTEIN UGPB"/>
    <property type="match status" value="1"/>
</dbReference>
<comment type="subcellular location">
    <subcellularLocation>
        <location evidence="1">Periplasm</location>
    </subcellularLocation>
</comment>
<dbReference type="PANTHER" id="PTHR43649">
    <property type="entry name" value="ARABINOSE-BINDING PROTEIN-RELATED"/>
    <property type="match status" value="1"/>
</dbReference>
<dbReference type="Pfam" id="PF13416">
    <property type="entry name" value="SBP_bac_8"/>
    <property type="match status" value="1"/>
</dbReference>
<evidence type="ECO:0000313" key="9">
    <source>
        <dbReference type="Proteomes" id="UP000505325"/>
    </source>
</evidence>
<evidence type="ECO:0000256" key="2">
    <source>
        <dbReference type="ARBA" id="ARBA00008520"/>
    </source>
</evidence>
<keyword evidence="6" id="KW-0732">Signal</keyword>
<evidence type="ECO:0000256" key="4">
    <source>
        <dbReference type="ARBA" id="ARBA00017470"/>
    </source>
</evidence>
<dbReference type="CDD" id="cd14748">
    <property type="entry name" value="PBP2_UgpB"/>
    <property type="match status" value="1"/>
</dbReference>
<dbReference type="GO" id="GO:0030313">
    <property type="term" value="C:cell envelope"/>
    <property type="evidence" value="ECO:0007669"/>
    <property type="project" value="UniProtKB-ARBA"/>
</dbReference>
<evidence type="ECO:0000256" key="7">
    <source>
        <dbReference type="ARBA" id="ARBA00022764"/>
    </source>
</evidence>
<comment type="subunit">
    <text evidence="3">The complex is composed of two ATP-binding proteins (UgpC), two transmembrane proteins (UgpA and UgpE) and a solute-binding protein (UgpB).</text>
</comment>